<name>A0AAV6GQ40_9TELE</name>
<keyword evidence="3" id="KW-0964">Secreted</keyword>
<keyword evidence="6" id="KW-0472">Membrane</keyword>
<evidence type="ECO:0008006" key="9">
    <source>
        <dbReference type="Google" id="ProtNLM"/>
    </source>
</evidence>
<protein>
    <recommendedName>
        <fullName evidence="9">Urotensin 2B</fullName>
    </recommendedName>
</protein>
<dbReference type="AlphaFoldDB" id="A0AAV6GQ40"/>
<reference evidence="7" key="1">
    <citation type="submission" date="2020-10" db="EMBL/GenBank/DDBJ databases">
        <title>Chromosome-scale genome assembly of the Allis shad, Alosa alosa.</title>
        <authorList>
            <person name="Margot Z."/>
            <person name="Christophe K."/>
            <person name="Cabau C."/>
            <person name="Louis A."/>
            <person name="Berthelot C."/>
            <person name="Parey E."/>
            <person name="Roest Crollius H."/>
            <person name="Montfort J."/>
            <person name="Robinson-Rechavi M."/>
            <person name="Bucao C."/>
            <person name="Bouchez O."/>
            <person name="Gislard M."/>
            <person name="Lluch J."/>
            <person name="Milhes M."/>
            <person name="Lampietro C."/>
            <person name="Lopez Roques C."/>
            <person name="Donnadieu C."/>
            <person name="Braasch I."/>
            <person name="Desvignes T."/>
            <person name="Postlethwait J."/>
            <person name="Bobe J."/>
            <person name="Guiguen Y."/>
        </authorList>
    </citation>
    <scope>NUCLEOTIDE SEQUENCE</scope>
    <source>
        <strain evidence="7">M-15738</strain>
        <tissue evidence="7">Blood</tissue>
    </source>
</reference>
<dbReference type="GO" id="GO:0005179">
    <property type="term" value="F:hormone activity"/>
    <property type="evidence" value="ECO:0007669"/>
    <property type="project" value="UniProtKB-KW"/>
</dbReference>
<keyword evidence="6" id="KW-0812">Transmembrane</keyword>
<dbReference type="InterPro" id="IPR001483">
    <property type="entry name" value="Urotensin_II"/>
</dbReference>
<sequence length="165" mass="18386">MTISAHVGVWTTAQTHTITISAPNFLSLALVLMLQLVSMQPMVLMLLPVLMMVLRALLKVISVNLLLGVLVILPLFGVVSVQARSLLTPGLGNQILPHENKADIQQKILALLLQKTLEPIDKNALEFELLGIEEDLEKLQRQIISRADGKEHSKREEACFWKYCV</sequence>
<evidence type="ECO:0000313" key="8">
    <source>
        <dbReference type="Proteomes" id="UP000823561"/>
    </source>
</evidence>
<keyword evidence="6" id="KW-1133">Transmembrane helix</keyword>
<dbReference type="Proteomes" id="UP000823561">
    <property type="component" value="Chromosome 9"/>
</dbReference>
<dbReference type="GO" id="GO:0008217">
    <property type="term" value="P:regulation of blood pressure"/>
    <property type="evidence" value="ECO:0007669"/>
    <property type="project" value="InterPro"/>
</dbReference>
<dbReference type="PROSITE" id="PS00984">
    <property type="entry name" value="UROTENSIN_II"/>
    <property type="match status" value="1"/>
</dbReference>
<proteinExistence type="inferred from homology"/>
<feature type="transmembrane region" description="Helical" evidence="6">
    <location>
        <begin position="57"/>
        <end position="79"/>
    </location>
</feature>
<evidence type="ECO:0000256" key="2">
    <source>
        <dbReference type="ARBA" id="ARBA00006719"/>
    </source>
</evidence>
<dbReference type="EMBL" id="JADWDJ010000009">
    <property type="protein sequence ID" value="KAG5275911.1"/>
    <property type="molecule type" value="Genomic_DNA"/>
</dbReference>
<keyword evidence="8" id="KW-1185">Reference proteome</keyword>
<evidence type="ECO:0000256" key="1">
    <source>
        <dbReference type="ARBA" id="ARBA00004613"/>
    </source>
</evidence>
<comment type="caution">
    <text evidence="7">The sequence shown here is derived from an EMBL/GenBank/DDBJ whole genome shotgun (WGS) entry which is preliminary data.</text>
</comment>
<dbReference type="GO" id="GO:0097746">
    <property type="term" value="P:blood vessel diameter maintenance"/>
    <property type="evidence" value="ECO:0007669"/>
    <property type="project" value="InterPro"/>
</dbReference>
<evidence type="ECO:0000256" key="6">
    <source>
        <dbReference type="SAM" id="Phobius"/>
    </source>
</evidence>
<dbReference type="GO" id="GO:0005576">
    <property type="term" value="C:extracellular region"/>
    <property type="evidence" value="ECO:0007669"/>
    <property type="project" value="UniProtKB-SubCell"/>
</dbReference>
<dbReference type="PANTHER" id="PTHR36876:SF1">
    <property type="entry name" value="UROTENSIN-2B"/>
    <property type="match status" value="1"/>
</dbReference>
<organism evidence="7 8">
    <name type="scientific">Alosa alosa</name>
    <name type="common">allis shad</name>
    <dbReference type="NCBI Taxonomy" id="278164"/>
    <lineage>
        <taxon>Eukaryota</taxon>
        <taxon>Metazoa</taxon>
        <taxon>Chordata</taxon>
        <taxon>Craniata</taxon>
        <taxon>Vertebrata</taxon>
        <taxon>Euteleostomi</taxon>
        <taxon>Actinopterygii</taxon>
        <taxon>Neopterygii</taxon>
        <taxon>Teleostei</taxon>
        <taxon>Clupei</taxon>
        <taxon>Clupeiformes</taxon>
        <taxon>Clupeoidei</taxon>
        <taxon>Clupeidae</taxon>
        <taxon>Alosa</taxon>
    </lineage>
</organism>
<feature type="transmembrane region" description="Helical" evidence="6">
    <location>
        <begin position="25"/>
        <end position="50"/>
    </location>
</feature>
<gene>
    <name evidence="7" type="ORF">AALO_G00125870</name>
</gene>
<keyword evidence="4" id="KW-0372">Hormone</keyword>
<dbReference type="InterPro" id="IPR043255">
    <property type="entry name" value="U-IIB"/>
</dbReference>
<comment type="similarity">
    <text evidence="2">Belongs to the urotensin-2 family.</text>
</comment>
<evidence type="ECO:0000256" key="3">
    <source>
        <dbReference type="ARBA" id="ARBA00022525"/>
    </source>
</evidence>
<evidence type="ECO:0000256" key="5">
    <source>
        <dbReference type="ARBA" id="ARBA00023157"/>
    </source>
</evidence>
<comment type="subcellular location">
    <subcellularLocation>
        <location evidence="1">Secreted</location>
    </subcellularLocation>
</comment>
<evidence type="ECO:0000313" key="7">
    <source>
        <dbReference type="EMBL" id="KAG5275911.1"/>
    </source>
</evidence>
<evidence type="ECO:0000256" key="4">
    <source>
        <dbReference type="ARBA" id="ARBA00022702"/>
    </source>
</evidence>
<keyword evidence="5" id="KW-1015">Disulfide bond</keyword>
<dbReference type="PANTHER" id="PTHR36876">
    <property type="entry name" value="UROTENSIN-2B"/>
    <property type="match status" value="1"/>
</dbReference>
<accession>A0AAV6GQ40</accession>